<evidence type="ECO:0000256" key="3">
    <source>
        <dbReference type="SAM" id="Coils"/>
    </source>
</evidence>
<reference evidence="6 7" key="1">
    <citation type="submission" date="2019-09" db="EMBL/GenBank/DDBJ databases">
        <title>Bird 10,000 Genomes (B10K) Project - Family phase.</title>
        <authorList>
            <person name="Zhang G."/>
        </authorList>
    </citation>
    <scope>NUCLEOTIDE SEQUENCE [LARGE SCALE GENOMIC DNA]</scope>
    <source>
        <strain evidence="6">B10K-DU-012-80</strain>
    </source>
</reference>
<sequence>EVLQNHVLEAKVFHTEYGTGVAILTGAHRFSLATNIDDLKLRRMPEVPGLQKPPSCWAVLSQDRVTIVLLAVGQDLYLLDNTSCAVVVSEGGATRDRAARVRETVCLSFPHRFNCRAQANILPEPQLQVESATVAGFQGYSGECTIELQSKDTPWGSLSHGFFSPVSTEASQEIFKIASMAPGALLLEAQKEYEKESQKADEYLREIKDQKLLPEAVSQCIEAAGYEYEPDTQKSLLRAASFGKCFIDKFPPENFVRMCQDLRVLNAIRDYQIGIPLTYTQYPLPKQGHIPDPPVSMCPTRLVLRRLYPLAIRICEYLRLSEIQGVSRILAHWACYKVQQKDKSDEEVAHAINQKLGDTPGISYSEIAARAYDCGRTELAIKLLEYEPRSGEQVPLLLKMKRSKLALSKAIESGDTDLVYTVVLHLKNELNRGTFFMTLQNQPVALSLYRQFCKHQERETLKDLYNQDDNHQELGNFHVHSSYS</sequence>
<comment type="caution">
    <text evidence="6">The sequence shown here is derived from an EMBL/GenBank/DDBJ whole genome shotgun (WGS) entry which is preliminary data.</text>
</comment>
<evidence type="ECO:0000256" key="1">
    <source>
        <dbReference type="ARBA" id="ARBA00009250"/>
    </source>
</evidence>
<dbReference type="PANTHER" id="PTHR12811">
    <property type="entry name" value="VACUOLAR PROTEIN SORTING VPS16"/>
    <property type="match status" value="1"/>
</dbReference>
<keyword evidence="7" id="KW-1185">Reference proteome</keyword>
<dbReference type="Proteomes" id="UP000551127">
    <property type="component" value="Unassembled WGS sequence"/>
</dbReference>
<evidence type="ECO:0000259" key="5">
    <source>
        <dbReference type="Pfam" id="PF04841"/>
    </source>
</evidence>
<dbReference type="InterPro" id="IPR006926">
    <property type="entry name" value="Vps16_N"/>
</dbReference>
<dbReference type="GO" id="GO:0006886">
    <property type="term" value="P:intracellular protein transport"/>
    <property type="evidence" value="ECO:0007669"/>
    <property type="project" value="InterPro"/>
</dbReference>
<organism evidence="6 7">
    <name type="scientific">Bucorvus abyssinicus</name>
    <name type="common">Northern ground-hornbill</name>
    <name type="synonym">Abyssinian ground-hornbill</name>
    <dbReference type="NCBI Taxonomy" id="153643"/>
    <lineage>
        <taxon>Eukaryota</taxon>
        <taxon>Metazoa</taxon>
        <taxon>Chordata</taxon>
        <taxon>Craniata</taxon>
        <taxon>Vertebrata</taxon>
        <taxon>Euteleostomi</taxon>
        <taxon>Archelosauria</taxon>
        <taxon>Archosauria</taxon>
        <taxon>Dinosauria</taxon>
        <taxon>Saurischia</taxon>
        <taxon>Theropoda</taxon>
        <taxon>Coelurosauria</taxon>
        <taxon>Aves</taxon>
        <taxon>Neognathae</taxon>
        <taxon>Neoaves</taxon>
        <taxon>Telluraves</taxon>
        <taxon>Coraciimorphae</taxon>
        <taxon>Bucerotiformes</taxon>
        <taxon>Bucorvidae</taxon>
        <taxon>Bucorvus</taxon>
    </lineage>
</organism>
<dbReference type="GO" id="GO:0005768">
    <property type="term" value="C:endosome"/>
    <property type="evidence" value="ECO:0007669"/>
    <property type="project" value="TreeGrafter"/>
</dbReference>
<feature type="domain" description="Vps16 N-terminal" evidence="5">
    <location>
        <begin position="162"/>
        <end position="257"/>
    </location>
</feature>
<dbReference type="Pfam" id="PF04841">
    <property type="entry name" value="Vps16_N"/>
    <property type="match status" value="2"/>
</dbReference>
<feature type="non-terminal residue" evidence="6">
    <location>
        <position position="484"/>
    </location>
</feature>
<dbReference type="GO" id="GO:0016197">
    <property type="term" value="P:endosomal transport"/>
    <property type="evidence" value="ECO:0007669"/>
    <property type="project" value="TreeGrafter"/>
</dbReference>
<feature type="non-terminal residue" evidence="6">
    <location>
        <position position="1"/>
    </location>
</feature>
<evidence type="ECO:0000256" key="2">
    <source>
        <dbReference type="ARBA" id="ARBA00017947"/>
    </source>
</evidence>
<protein>
    <recommendedName>
        <fullName evidence="2">Vacuolar protein sorting-associated protein 16 homolog</fullName>
    </recommendedName>
</protein>
<evidence type="ECO:0000313" key="6">
    <source>
        <dbReference type="EMBL" id="NWR62362.1"/>
    </source>
</evidence>
<dbReference type="InterPro" id="IPR006925">
    <property type="entry name" value="Vps16_C"/>
</dbReference>
<keyword evidence="3" id="KW-0175">Coiled coil</keyword>
<dbReference type="GO" id="GO:0005765">
    <property type="term" value="C:lysosomal membrane"/>
    <property type="evidence" value="ECO:0007669"/>
    <property type="project" value="TreeGrafter"/>
</dbReference>
<name>A0A7K4YTN0_BUCAB</name>
<evidence type="ECO:0000259" key="4">
    <source>
        <dbReference type="Pfam" id="PF04840"/>
    </source>
</evidence>
<dbReference type="GO" id="GO:0030897">
    <property type="term" value="C:HOPS complex"/>
    <property type="evidence" value="ECO:0007669"/>
    <property type="project" value="TreeGrafter"/>
</dbReference>
<dbReference type="PANTHER" id="PTHR12811:SF0">
    <property type="entry name" value="VACUOLAR PROTEIN SORTING-ASSOCIATED PROTEIN 16 HOMOLOG"/>
    <property type="match status" value="1"/>
</dbReference>
<dbReference type="OrthoDB" id="1792at2759"/>
<evidence type="ECO:0000313" key="7">
    <source>
        <dbReference type="Proteomes" id="UP000551127"/>
    </source>
</evidence>
<dbReference type="GO" id="GO:0003779">
    <property type="term" value="F:actin binding"/>
    <property type="evidence" value="ECO:0007669"/>
    <property type="project" value="TreeGrafter"/>
</dbReference>
<dbReference type="EMBL" id="VYZL01003715">
    <property type="protein sequence ID" value="NWR62362.1"/>
    <property type="molecule type" value="Genomic_DNA"/>
</dbReference>
<feature type="coiled-coil region" evidence="3">
    <location>
        <begin position="186"/>
        <end position="213"/>
    </location>
</feature>
<feature type="domain" description="Vps16 N-terminal" evidence="5">
    <location>
        <begin position="1"/>
        <end position="85"/>
    </location>
</feature>
<accession>A0A7K4YTN0</accession>
<dbReference type="GO" id="GO:0042144">
    <property type="term" value="P:vacuole fusion, non-autophagic"/>
    <property type="evidence" value="ECO:0007669"/>
    <property type="project" value="TreeGrafter"/>
</dbReference>
<proteinExistence type="inferred from homology"/>
<feature type="domain" description="Vps16 C-terminal" evidence="4">
    <location>
        <begin position="362"/>
        <end position="483"/>
    </location>
</feature>
<dbReference type="InterPro" id="IPR016534">
    <property type="entry name" value="VPS16"/>
</dbReference>
<comment type="similarity">
    <text evidence="1">Belongs to the VPS16 family.</text>
</comment>
<dbReference type="AlphaFoldDB" id="A0A7K4YTN0"/>
<dbReference type="Pfam" id="PF04840">
    <property type="entry name" value="Vps16_C"/>
    <property type="match status" value="1"/>
</dbReference>
<gene>
    <name evidence="6" type="primary">Vps16</name>
    <name evidence="6" type="ORF">BUCABY_R11782</name>
</gene>